<dbReference type="EMBL" id="CP042913">
    <property type="protein sequence ID" value="QEG35396.1"/>
    <property type="molecule type" value="Genomic_DNA"/>
</dbReference>
<dbReference type="Pfam" id="PF07927">
    <property type="entry name" value="HicA_toxin"/>
    <property type="match status" value="1"/>
</dbReference>
<evidence type="ECO:0000313" key="9">
    <source>
        <dbReference type="Proteomes" id="UP000323917"/>
    </source>
</evidence>
<dbReference type="KEGG" id="bgok:Pr1d_26940"/>
<name>A0A5B9QER3_9BACT</name>
<dbReference type="GO" id="GO:0016787">
    <property type="term" value="F:hydrolase activity"/>
    <property type="evidence" value="ECO:0007669"/>
    <property type="project" value="UniProtKB-KW"/>
</dbReference>
<evidence type="ECO:0000256" key="2">
    <source>
        <dbReference type="ARBA" id="ARBA00022649"/>
    </source>
</evidence>
<keyword evidence="5" id="KW-0378">Hydrolase</keyword>
<dbReference type="GO" id="GO:0003729">
    <property type="term" value="F:mRNA binding"/>
    <property type="evidence" value="ECO:0007669"/>
    <property type="project" value="InterPro"/>
</dbReference>
<evidence type="ECO:0000256" key="5">
    <source>
        <dbReference type="ARBA" id="ARBA00022801"/>
    </source>
</evidence>
<evidence type="ECO:0000256" key="1">
    <source>
        <dbReference type="ARBA" id="ARBA00006620"/>
    </source>
</evidence>
<evidence type="ECO:0000256" key="6">
    <source>
        <dbReference type="ARBA" id="ARBA00022884"/>
    </source>
</evidence>
<dbReference type="AlphaFoldDB" id="A0A5B9QER3"/>
<keyword evidence="9" id="KW-1185">Reference proteome</keyword>
<dbReference type="InterPro" id="IPR038570">
    <property type="entry name" value="HicA_sf"/>
</dbReference>
<dbReference type="InterPro" id="IPR012933">
    <property type="entry name" value="HicA_mRNA_interferase"/>
</dbReference>
<dbReference type="OrthoDB" id="9810412at2"/>
<evidence type="ECO:0000256" key="3">
    <source>
        <dbReference type="ARBA" id="ARBA00022722"/>
    </source>
</evidence>
<comment type="similarity">
    <text evidence="1">Belongs to the HicA mRNA interferase family.</text>
</comment>
<proteinExistence type="inferred from homology"/>
<dbReference type="Gene3D" id="3.30.920.30">
    <property type="entry name" value="Hypothetical protein"/>
    <property type="match status" value="1"/>
</dbReference>
<keyword evidence="2" id="KW-1277">Toxin-antitoxin system</keyword>
<keyword evidence="6" id="KW-0694">RNA-binding</keyword>
<protein>
    <submittedName>
        <fullName evidence="8">YcfA-like protein</fullName>
    </submittedName>
</protein>
<keyword evidence="3" id="KW-0540">Nuclease</keyword>
<dbReference type="GO" id="GO:0004519">
    <property type="term" value="F:endonuclease activity"/>
    <property type="evidence" value="ECO:0007669"/>
    <property type="project" value="UniProtKB-KW"/>
</dbReference>
<evidence type="ECO:0000256" key="4">
    <source>
        <dbReference type="ARBA" id="ARBA00022759"/>
    </source>
</evidence>
<keyword evidence="4" id="KW-0255">Endonuclease</keyword>
<dbReference type="Proteomes" id="UP000323917">
    <property type="component" value="Chromosome"/>
</dbReference>
<dbReference type="RefSeq" id="WP_148073915.1">
    <property type="nucleotide sequence ID" value="NZ_CP042913.1"/>
</dbReference>
<organism evidence="8 9">
    <name type="scientific">Bythopirellula goksoeyrii</name>
    <dbReference type="NCBI Taxonomy" id="1400387"/>
    <lineage>
        <taxon>Bacteria</taxon>
        <taxon>Pseudomonadati</taxon>
        <taxon>Planctomycetota</taxon>
        <taxon>Planctomycetia</taxon>
        <taxon>Pirellulales</taxon>
        <taxon>Lacipirellulaceae</taxon>
        <taxon>Bythopirellula</taxon>
    </lineage>
</organism>
<accession>A0A5B9QER3</accession>
<gene>
    <name evidence="8" type="ORF">Pr1d_26940</name>
</gene>
<dbReference type="SUPFAM" id="SSF54786">
    <property type="entry name" value="YcfA/nrd intein domain"/>
    <property type="match status" value="1"/>
</dbReference>
<keyword evidence="7" id="KW-0346">Stress response</keyword>
<evidence type="ECO:0000256" key="7">
    <source>
        <dbReference type="ARBA" id="ARBA00023016"/>
    </source>
</evidence>
<sequence>MSDLPAITGREAVSAFEKAEFVLVRISKSSHHIMKKAGHRYLLSVPVHGKKILKPGTLRKLIKDSGLTVEQFVEFLK</sequence>
<reference evidence="8 9" key="1">
    <citation type="submission" date="2019-08" db="EMBL/GenBank/DDBJ databases">
        <title>Deep-cultivation of Planctomycetes and their phenomic and genomic characterization uncovers novel biology.</title>
        <authorList>
            <person name="Wiegand S."/>
            <person name="Jogler M."/>
            <person name="Boedeker C."/>
            <person name="Pinto D."/>
            <person name="Vollmers J."/>
            <person name="Rivas-Marin E."/>
            <person name="Kohn T."/>
            <person name="Peeters S.H."/>
            <person name="Heuer A."/>
            <person name="Rast P."/>
            <person name="Oberbeckmann S."/>
            <person name="Bunk B."/>
            <person name="Jeske O."/>
            <person name="Meyerdierks A."/>
            <person name="Storesund J.E."/>
            <person name="Kallscheuer N."/>
            <person name="Luecker S."/>
            <person name="Lage O.M."/>
            <person name="Pohl T."/>
            <person name="Merkel B.J."/>
            <person name="Hornburger P."/>
            <person name="Mueller R.-W."/>
            <person name="Bruemmer F."/>
            <person name="Labrenz M."/>
            <person name="Spormann A.M."/>
            <person name="Op den Camp H."/>
            <person name="Overmann J."/>
            <person name="Amann R."/>
            <person name="Jetten M.S.M."/>
            <person name="Mascher T."/>
            <person name="Medema M.H."/>
            <person name="Devos D.P."/>
            <person name="Kaster A.-K."/>
            <person name="Ovreas L."/>
            <person name="Rohde M."/>
            <person name="Galperin M.Y."/>
            <person name="Jogler C."/>
        </authorList>
    </citation>
    <scope>NUCLEOTIDE SEQUENCE [LARGE SCALE GENOMIC DNA]</scope>
    <source>
        <strain evidence="8 9">Pr1d</strain>
    </source>
</reference>
<evidence type="ECO:0000313" key="8">
    <source>
        <dbReference type="EMBL" id="QEG35396.1"/>
    </source>
</evidence>